<dbReference type="Gene3D" id="3.90.550.10">
    <property type="entry name" value="Spore Coat Polysaccharide Biosynthesis Protein SpsA, Chain A"/>
    <property type="match status" value="1"/>
</dbReference>
<dbReference type="Pfam" id="PF00535">
    <property type="entry name" value="Glycos_transf_2"/>
    <property type="match status" value="1"/>
</dbReference>
<proteinExistence type="predicted"/>
<dbReference type="InterPro" id="IPR001173">
    <property type="entry name" value="Glyco_trans_2-like"/>
</dbReference>
<comment type="caution">
    <text evidence="2">The sequence shown here is derived from an EMBL/GenBank/DDBJ whole genome shotgun (WGS) entry which is preliminary data.</text>
</comment>
<evidence type="ECO:0000313" key="2">
    <source>
        <dbReference type="EMBL" id="MEQ2712003.1"/>
    </source>
</evidence>
<dbReference type="RefSeq" id="WP_349111314.1">
    <property type="nucleotide sequence ID" value="NZ_JBBNIN010000027.1"/>
</dbReference>
<feature type="domain" description="Glycosyltransferase 2-like" evidence="1">
    <location>
        <begin position="42"/>
        <end position="172"/>
    </location>
</feature>
<keyword evidence="2" id="KW-0808">Transferase</keyword>
<dbReference type="PANTHER" id="PTHR22916:SF3">
    <property type="entry name" value="UDP-GLCNAC:BETAGAL BETA-1,3-N-ACETYLGLUCOSAMINYLTRANSFERASE-LIKE PROTEIN 1"/>
    <property type="match status" value="1"/>
</dbReference>
<dbReference type="GO" id="GO:0016757">
    <property type="term" value="F:glycosyltransferase activity"/>
    <property type="evidence" value="ECO:0007669"/>
    <property type="project" value="UniProtKB-KW"/>
</dbReference>
<accession>A0ABV1IXQ6</accession>
<dbReference type="CDD" id="cd00761">
    <property type="entry name" value="Glyco_tranf_GTA_type"/>
    <property type="match status" value="1"/>
</dbReference>
<sequence>MMRNLYDRLHDKVLIKYVKNPVTECYSKDYVFKYQEEIYDATVIIPCYNVEKYVAECMESILKQKTSYNIEIIAIDDGSTDSTAEILRRYSTKIKNFRIITQCNKGFSGARNTGIREARGKYLIFIDSDDYVTSDYIDFLLKKAFSKDADIVATGYYTFNNENRKKLKNITIKDENDTSLLNGCAWGKAIKRKFFEHLVFPENYWYEDSIIAHLVVPRANSIYMVSKCQYAYRSNPTGITKTSVNSLRAIESFYITDLMLHSYVHFYSEDVTNTQEFINLLIEQFYLNEKRVIRLNSEIKRTIFMYQCKYVHTLPIMDLKLEFSKKLYAIGLLKNNYQIAQIGLRLDILNKIIRRIKNK</sequence>
<reference evidence="2 3" key="1">
    <citation type="submission" date="2024-04" db="EMBL/GenBank/DDBJ databases">
        <title>Human intestinal bacterial collection.</title>
        <authorList>
            <person name="Pauvert C."/>
            <person name="Hitch T.C.A."/>
            <person name="Clavel T."/>
        </authorList>
    </citation>
    <scope>NUCLEOTIDE SEQUENCE [LARGE SCALE GENOMIC DNA]</scope>
    <source>
        <strain evidence="2 3">CLA-AA-H249</strain>
    </source>
</reference>
<keyword evidence="3" id="KW-1185">Reference proteome</keyword>
<dbReference type="EC" id="2.4.-.-" evidence="2"/>
<protein>
    <submittedName>
        <fullName evidence="2">Glycosyltransferase family 2 protein</fullName>
        <ecNumber evidence="2">2.4.-.-</ecNumber>
    </submittedName>
</protein>
<organism evidence="2 3">
    <name type="scientific">Anaerostipes amylophilus</name>
    <dbReference type="NCBI Taxonomy" id="2981779"/>
    <lineage>
        <taxon>Bacteria</taxon>
        <taxon>Bacillati</taxon>
        <taxon>Bacillota</taxon>
        <taxon>Clostridia</taxon>
        <taxon>Lachnospirales</taxon>
        <taxon>Lachnospiraceae</taxon>
        <taxon>Anaerostipes</taxon>
    </lineage>
</organism>
<dbReference type="Proteomes" id="UP001482154">
    <property type="component" value="Unassembled WGS sequence"/>
</dbReference>
<gene>
    <name evidence="2" type="ORF">AAAU51_12655</name>
</gene>
<dbReference type="EMBL" id="JBBNIN010000027">
    <property type="protein sequence ID" value="MEQ2712003.1"/>
    <property type="molecule type" value="Genomic_DNA"/>
</dbReference>
<dbReference type="SUPFAM" id="SSF53448">
    <property type="entry name" value="Nucleotide-diphospho-sugar transferases"/>
    <property type="match status" value="1"/>
</dbReference>
<evidence type="ECO:0000259" key="1">
    <source>
        <dbReference type="Pfam" id="PF00535"/>
    </source>
</evidence>
<name>A0ABV1IXQ6_9FIRM</name>
<dbReference type="InterPro" id="IPR029044">
    <property type="entry name" value="Nucleotide-diphossugar_trans"/>
</dbReference>
<keyword evidence="2" id="KW-0328">Glycosyltransferase</keyword>
<dbReference type="PANTHER" id="PTHR22916">
    <property type="entry name" value="GLYCOSYLTRANSFERASE"/>
    <property type="match status" value="1"/>
</dbReference>
<evidence type="ECO:0000313" key="3">
    <source>
        <dbReference type="Proteomes" id="UP001482154"/>
    </source>
</evidence>